<proteinExistence type="predicted"/>
<reference evidence="1" key="2">
    <citation type="submission" date="2020-09" db="EMBL/GenBank/DDBJ databases">
        <authorList>
            <person name="Sun Q."/>
            <person name="Ohkuma M."/>
        </authorList>
    </citation>
    <scope>NUCLEOTIDE SEQUENCE</scope>
    <source>
        <strain evidence="1">JCM 3131</strain>
    </source>
</reference>
<keyword evidence="2" id="KW-1185">Reference proteome</keyword>
<evidence type="ECO:0000313" key="1">
    <source>
        <dbReference type="EMBL" id="GGQ68544.1"/>
    </source>
</evidence>
<gene>
    <name evidence="1" type="ORF">GCM10010145_42760</name>
</gene>
<dbReference type="RefSeq" id="WP_268245680.1">
    <property type="nucleotide sequence ID" value="NZ_BMQK01000010.1"/>
</dbReference>
<reference evidence="1" key="1">
    <citation type="journal article" date="2014" name="Int. J. Syst. Evol. Microbiol.">
        <title>Complete genome sequence of Corynebacterium casei LMG S-19264T (=DSM 44701T), isolated from a smear-ripened cheese.</title>
        <authorList>
            <consortium name="US DOE Joint Genome Institute (JGI-PGF)"/>
            <person name="Walter F."/>
            <person name="Albersmeier A."/>
            <person name="Kalinowski J."/>
            <person name="Ruckert C."/>
        </authorList>
    </citation>
    <scope>NUCLEOTIDE SEQUENCE</scope>
    <source>
        <strain evidence="1">JCM 3131</strain>
    </source>
</reference>
<dbReference type="Proteomes" id="UP000620156">
    <property type="component" value="Unassembled WGS sequence"/>
</dbReference>
<comment type="caution">
    <text evidence="1">The sequence shown here is derived from an EMBL/GenBank/DDBJ whole genome shotgun (WGS) entry which is preliminary data.</text>
</comment>
<sequence length="42" mass="4423">MGGFVVGVLARVGMAFAEAIVAHFARELYTYLRSRHAAAAAA</sequence>
<dbReference type="EMBL" id="BMQK01000010">
    <property type="protein sequence ID" value="GGQ68544.1"/>
    <property type="molecule type" value="Genomic_DNA"/>
</dbReference>
<name>A0A918BHU7_9ACTN</name>
<organism evidence="1 2">
    <name type="scientific">Streptomyces ruber</name>
    <dbReference type="NCBI Taxonomy" id="83378"/>
    <lineage>
        <taxon>Bacteria</taxon>
        <taxon>Bacillati</taxon>
        <taxon>Actinomycetota</taxon>
        <taxon>Actinomycetes</taxon>
        <taxon>Kitasatosporales</taxon>
        <taxon>Streptomycetaceae</taxon>
        <taxon>Streptomyces</taxon>
    </lineage>
</organism>
<evidence type="ECO:0000313" key="2">
    <source>
        <dbReference type="Proteomes" id="UP000620156"/>
    </source>
</evidence>
<dbReference type="AlphaFoldDB" id="A0A918BHU7"/>
<protein>
    <submittedName>
        <fullName evidence="1">Uncharacterized protein</fullName>
    </submittedName>
</protein>
<accession>A0A918BHU7</accession>